<protein>
    <submittedName>
        <fullName evidence="1">Uncharacterized protein</fullName>
    </submittedName>
</protein>
<comment type="caution">
    <text evidence="1">The sequence shown here is derived from an EMBL/GenBank/DDBJ whole genome shotgun (WGS) entry which is preliminary data.</text>
</comment>
<proteinExistence type="predicted"/>
<gene>
    <name evidence="1" type="ORF">BN137_4152</name>
</gene>
<evidence type="ECO:0000313" key="1">
    <source>
        <dbReference type="EMBL" id="CCJ74752.1"/>
    </source>
</evidence>
<dbReference type="AlphaFoldDB" id="K8AKG1"/>
<accession>K8AKG1</accession>
<dbReference type="EMBL" id="CAKW01000146">
    <property type="protein sequence ID" value="CCJ74752.1"/>
    <property type="molecule type" value="Genomic_DNA"/>
</dbReference>
<name>K8AKG1_9ENTR</name>
<sequence>MKINNNKIHPAKNSEPLHIFDFPEDFINKAAINKNLSLIERIKPDIYSTINAKCQAYRQHYSYLSRFPC</sequence>
<organism evidence="1 2">
    <name type="scientific">Cronobacter condimenti 1330</name>
    <dbReference type="NCBI Taxonomy" id="1073999"/>
    <lineage>
        <taxon>Bacteria</taxon>
        <taxon>Pseudomonadati</taxon>
        <taxon>Pseudomonadota</taxon>
        <taxon>Gammaproteobacteria</taxon>
        <taxon>Enterobacterales</taxon>
        <taxon>Enterobacteriaceae</taxon>
        <taxon>Cronobacter</taxon>
    </lineage>
</organism>
<dbReference type="Proteomes" id="UP000009340">
    <property type="component" value="Unassembled WGS sequence"/>
</dbReference>
<evidence type="ECO:0000313" key="2">
    <source>
        <dbReference type="Proteomes" id="UP000009340"/>
    </source>
</evidence>
<reference evidence="1" key="1">
    <citation type="submission" date="2012-07" db="EMBL/GenBank/DDBJ databases">
        <authorList>
            <person name="Cummings C."/>
        </authorList>
    </citation>
    <scope>NUCLEOTIDE SEQUENCE</scope>
    <source>
        <strain evidence="1">1330</strain>
    </source>
</reference>